<dbReference type="PROSITE" id="PS50041">
    <property type="entry name" value="C_TYPE_LECTIN_2"/>
    <property type="match status" value="1"/>
</dbReference>
<reference evidence="6" key="2">
    <citation type="submission" date="2025-08" db="UniProtKB">
        <authorList>
            <consortium name="Ensembl"/>
        </authorList>
    </citation>
    <scope>IDENTIFICATION</scope>
    <source>
        <strain evidence="6">Glennie</strain>
    </source>
</reference>
<dbReference type="GO" id="GO:0030246">
    <property type="term" value="F:carbohydrate binding"/>
    <property type="evidence" value="ECO:0007669"/>
    <property type="project" value="UniProtKB-KW"/>
</dbReference>
<dbReference type="OMA" id="FTEWFEV"/>
<dbReference type="Bgee" id="ENSOANG00000039279">
    <property type="expression patterns" value="Expressed in fibroblast and 8 other cell types or tissues"/>
</dbReference>
<gene>
    <name evidence="6" type="primary">LOC114817844</name>
</gene>
<dbReference type="InterPro" id="IPR001304">
    <property type="entry name" value="C-type_lectin-like"/>
</dbReference>
<evidence type="ECO:0000256" key="3">
    <source>
        <dbReference type="SAM" id="MobiDB-lite"/>
    </source>
</evidence>
<dbReference type="SMART" id="SM00034">
    <property type="entry name" value="CLECT"/>
    <property type="match status" value="1"/>
</dbReference>
<dbReference type="CDD" id="cd03593">
    <property type="entry name" value="CLECT_NK_receptors_like"/>
    <property type="match status" value="1"/>
</dbReference>
<dbReference type="InterPro" id="IPR033992">
    <property type="entry name" value="NKR-like_CTLD"/>
</dbReference>
<feature type="compositionally biased region" description="Polar residues" evidence="3">
    <location>
        <begin position="24"/>
        <end position="34"/>
    </location>
</feature>
<dbReference type="SUPFAM" id="SSF56436">
    <property type="entry name" value="C-type lectin-like"/>
    <property type="match status" value="1"/>
</dbReference>
<dbReference type="Pfam" id="PF00059">
    <property type="entry name" value="Lectin_C"/>
    <property type="match status" value="1"/>
</dbReference>
<dbReference type="InterPro" id="IPR016187">
    <property type="entry name" value="CTDL_fold"/>
</dbReference>
<name>A0A6I8NDR6_ORNAN</name>
<evidence type="ECO:0000313" key="7">
    <source>
        <dbReference type="Proteomes" id="UP000002279"/>
    </source>
</evidence>
<accession>A0A6I8NDR6</accession>
<dbReference type="AlphaFoldDB" id="A0A6I8NDR6"/>
<dbReference type="InParanoid" id="A0A6I8NDR6"/>
<evidence type="ECO:0000313" key="6">
    <source>
        <dbReference type="Ensembl" id="ENSOANP00000038864.1"/>
    </source>
</evidence>
<feature type="region of interest" description="Disordered" evidence="3">
    <location>
        <begin position="1"/>
        <end position="34"/>
    </location>
</feature>
<keyword evidence="4" id="KW-0472">Membrane</keyword>
<keyword evidence="4" id="KW-0812">Transmembrane</keyword>
<dbReference type="PANTHER" id="PTHR45710">
    <property type="entry name" value="C-TYPE LECTIN DOMAIN-CONTAINING PROTEIN 180"/>
    <property type="match status" value="1"/>
</dbReference>
<reference evidence="6" key="3">
    <citation type="submission" date="2025-09" db="UniProtKB">
        <authorList>
            <consortium name="Ensembl"/>
        </authorList>
    </citation>
    <scope>IDENTIFICATION</scope>
    <source>
        <strain evidence="6">Glennie</strain>
    </source>
</reference>
<protein>
    <recommendedName>
        <fullName evidence="5">C-type lectin domain-containing protein</fullName>
    </recommendedName>
</protein>
<keyword evidence="7" id="KW-1185">Reference proteome</keyword>
<reference evidence="6 7" key="1">
    <citation type="journal article" date="2008" name="Nature">
        <title>Genome analysis of the platypus reveals unique signatures of evolution.</title>
        <authorList>
            <person name="Warren W.C."/>
            <person name="Hillier L.W."/>
            <person name="Marshall Graves J.A."/>
            <person name="Birney E."/>
            <person name="Ponting C.P."/>
            <person name="Grutzner F."/>
            <person name="Belov K."/>
            <person name="Miller W."/>
            <person name="Clarke L."/>
            <person name="Chinwalla A.T."/>
            <person name="Yang S.P."/>
            <person name="Heger A."/>
            <person name="Locke D.P."/>
            <person name="Miethke P."/>
            <person name="Waters P.D."/>
            <person name="Veyrunes F."/>
            <person name="Fulton L."/>
            <person name="Fulton B."/>
            <person name="Graves T."/>
            <person name="Wallis J."/>
            <person name="Puente X.S."/>
            <person name="Lopez-Otin C."/>
            <person name="Ordonez G.R."/>
            <person name="Eichler E.E."/>
            <person name="Chen L."/>
            <person name="Cheng Z."/>
            <person name="Deakin J.E."/>
            <person name="Alsop A."/>
            <person name="Thompson K."/>
            <person name="Kirby P."/>
            <person name="Papenfuss A.T."/>
            <person name="Wakefield M.J."/>
            <person name="Olender T."/>
            <person name="Lancet D."/>
            <person name="Huttley G.A."/>
            <person name="Smit A.F."/>
            <person name="Pask A."/>
            <person name="Temple-Smith P."/>
            <person name="Batzer M.A."/>
            <person name="Walker J.A."/>
            <person name="Konkel M.K."/>
            <person name="Harris R.S."/>
            <person name="Whittington C.M."/>
            <person name="Wong E.S."/>
            <person name="Gemmell N.J."/>
            <person name="Buschiazzo E."/>
            <person name="Vargas Jentzsch I.M."/>
            <person name="Merkel A."/>
            <person name="Schmitz J."/>
            <person name="Zemann A."/>
            <person name="Churakov G."/>
            <person name="Kriegs J.O."/>
            <person name="Brosius J."/>
            <person name="Murchison E.P."/>
            <person name="Sachidanandam R."/>
            <person name="Smith C."/>
            <person name="Hannon G.J."/>
            <person name="Tsend-Ayush E."/>
            <person name="McMillan D."/>
            <person name="Attenborough R."/>
            <person name="Rens W."/>
            <person name="Ferguson-Smith M."/>
            <person name="Lefevre C.M."/>
            <person name="Sharp J.A."/>
            <person name="Nicholas K.R."/>
            <person name="Ray D.A."/>
            <person name="Kube M."/>
            <person name="Reinhardt R."/>
            <person name="Pringle T.H."/>
            <person name="Taylor J."/>
            <person name="Jones R.C."/>
            <person name="Nixon B."/>
            <person name="Dacheux J.L."/>
            <person name="Niwa H."/>
            <person name="Sekita Y."/>
            <person name="Huang X."/>
            <person name="Stark A."/>
            <person name="Kheradpour P."/>
            <person name="Kellis M."/>
            <person name="Flicek P."/>
            <person name="Chen Y."/>
            <person name="Webber C."/>
            <person name="Hardison R."/>
            <person name="Nelson J."/>
            <person name="Hallsworth-Pepin K."/>
            <person name="Delehaunty K."/>
            <person name="Markovic C."/>
            <person name="Minx P."/>
            <person name="Feng Y."/>
            <person name="Kremitzki C."/>
            <person name="Mitreva M."/>
            <person name="Glasscock J."/>
            <person name="Wylie T."/>
            <person name="Wohldmann P."/>
            <person name="Thiru P."/>
            <person name="Nhan M.N."/>
            <person name="Pohl C.S."/>
            <person name="Smith S.M."/>
            <person name="Hou S."/>
            <person name="Nefedov M."/>
            <person name="de Jong P.J."/>
            <person name="Renfree M.B."/>
            <person name="Mardis E.R."/>
            <person name="Wilson R.K."/>
        </authorList>
    </citation>
    <scope>NUCLEOTIDE SEQUENCE [LARGE SCALE GENOMIC DNA]</scope>
    <source>
        <strain evidence="6 7">Glennie</strain>
    </source>
</reference>
<dbReference type="InterPro" id="IPR050828">
    <property type="entry name" value="C-type_lectin/matrix_domain"/>
</dbReference>
<evidence type="ECO:0000256" key="1">
    <source>
        <dbReference type="ARBA" id="ARBA00004401"/>
    </source>
</evidence>
<dbReference type="Proteomes" id="UP000002279">
    <property type="component" value="Chromosome 17"/>
</dbReference>
<dbReference type="Ensembl" id="ENSOANT00000063845.1">
    <property type="protein sequence ID" value="ENSOANP00000038864.1"/>
    <property type="gene ID" value="ENSOANG00000039279.1"/>
</dbReference>
<dbReference type="PANTHER" id="PTHR45710:SF35">
    <property type="entry name" value="C-TYPE LECTIN DOMAIN FAMILY 2 MEMBER D"/>
    <property type="match status" value="1"/>
</dbReference>
<dbReference type="GO" id="GO:0009897">
    <property type="term" value="C:external side of plasma membrane"/>
    <property type="evidence" value="ECO:0000318"/>
    <property type="project" value="GO_Central"/>
</dbReference>
<dbReference type="FunCoup" id="A0A6I8NDR6">
    <property type="interactions" value="328"/>
</dbReference>
<sequence>MEAEAQGAANNPELAEREPLRSGPTGNPEQPGNWSLTKPLGNVKPVCIHLLAVVTTLLIFLVIALSFILALERAKRLPELPIPAPCPGDWLGFQEKCYYFSNDTRNWTSSQNFCTSHAAGLAVIDTQKEMDLLMRYKGPADHWIGLNRESGHDWKWTSGIKFTEWFEVKGKGECAYLNDNRVSSARSYTDRSPSPALLPALDLSCPPVSCGGKDSVCMGSLQPENRAAPWPAQPAAPHSSSTKTQIGLAGLLTVWDHRQAQNCLLTIS</sequence>
<dbReference type="GeneTree" id="ENSGT00940000155319"/>
<organism evidence="6 7">
    <name type="scientific">Ornithorhynchus anatinus</name>
    <name type="common">Duckbill platypus</name>
    <dbReference type="NCBI Taxonomy" id="9258"/>
    <lineage>
        <taxon>Eukaryota</taxon>
        <taxon>Metazoa</taxon>
        <taxon>Chordata</taxon>
        <taxon>Craniata</taxon>
        <taxon>Vertebrata</taxon>
        <taxon>Euteleostomi</taxon>
        <taxon>Mammalia</taxon>
        <taxon>Monotremata</taxon>
        <taxon>Ornithorhynchidae</taxon>
        <taxon>Ornithorhynchus</taxon>
    </lineage>
</organism>
<feature type="domain" description="C-type lectin" evidence="5">
    <location>
        <begin position="93"/>
        <end position="177"/>
    </location>
</feature>
<feature type="transmembrane region" description="Helical" evidence="4">
    <location>
        <begin position="48"/>
        <end position="71"/>
    </location>
</feature>
<proteinExistence type="predicted"/>
<comment type="subcellular location">
    <subcellularLocation>
        <location evidence="1">Cell membrane</location>
        <topology evidence="1">Single-pass type II membrane protein</topology>
    </subcellularLocation>
</comment>
<keyword evidence="4" id="KW-1133">Transmembrane helix</keyword>
<evidence type="ECO:0000256" key="2">
    <source>
        <dbReference type="ARBA" id="ARBA00022734"/>
    </source>
</evidence>
<dbReference type="Gene3D" id="3.10.100.10">
    <property type="entry name" value="Mannose-Binding Protein A, subunit A"/>
    <property type="match status" value="1"/>
</dbReference>
<dbReference type="InterPro" id="IPR016186">
    <property type="entry name" value="C-type_lectin-like/link_sf"/>
</dbReference>
<evidence type="ECO:0000259" key="5">
    <source>
        <dbReference type="PROSITE" id="PS50041"/>
    </source>
</evidence>
<evidence type="ECO:0000256" key="4">
    <source>
        <dbReference type="SAM" id="Phobius"/>
    </source>
</evidence>
<keyword evidence="2" id="KW-0430">Lectin</keyword>